<keyword evidence="2" id="KW-1185">Reference proteome</keyword>
<dbReference type="Proteomes" id="UP000249748">
    <property type="component" value="Unassembled WGS sequence"/>
</dbReference>
<sequence>MEPRTKRKRTTHPRHVDSFNLSSNHDDFPRPMTSGNLPPTSQETLRARTLTSTNAEQFRSGGAMFEYSIDDELEQVIVAVDMRDSGTVGCSYYSALEETLYLLGDLRHSSKDMIDSLVLQTKPTVLLISPRVDPNNLQERPWDEQISNTHSYVPYQLDVRPSQEFNYSNAKNKLIALEISSRHEHRIKFFVPHSGLVDGEQLDTENLDLTLQEGKLLHVSGSIDMENTVTIGCAGAILAYLQRRRASMSILNEGASRIFRVSSVEMFTLSGTMFVNGRTLLSLQIMESESHPSMVNQGPGRKSTSSKEGLSVYGLFQRFASTPQGRNKLKQMFLRPSVELDVINERNSFISVYHRADNFNPLDKLVRGLKHIKNLQYAMINLRKGISTGSGKITGFKATVWATLLAFAFYGIDIQDALRETSNGANLALHNKALRAFEAAQLYKVDIDSSEEQGRTVVKPGIDRELDRIKDRYDGMNSLLKQVAIEIATTIPESYDIDVNVIYFPQLGFNIAIPLNEAGDAAYRGAEDEWELMFFTENRAYFKDFRMREIDEKLGDIYGIICEKEIEIVYDLAQRVLQYETVLLEASDICGQIDSLLAMAQAASFYKLVRPKMVEGDVIKIRGGRHILQELTVSSYVPNNTFLVGRRTQGEPLGSLHLTSNPHESDYGPSMLLLTGPNYSGKSVYMKQVALIVYLAQVGSFVPAESAELGIVDKILVKSNTQDSVSQIQSTFMNDLQQLSFDLKQVTGRSLLLIDEFGKGTNENDGIGLACGVLEHLLNREDAPKVIAATHFHEILANGYLKPRPRLQLGHMEVRVHEEPGEAEDQITYLYNFRLGRSDQSFGTICAAMNGISQEIVDRADEIASLSARGENLIAACAVLSAQETQALDDADKLAREFLSLDLSAPCDVELMRDRLEKLFDGSGADS</sequence>
<dbReference type="EMBL" id="KZ824536">
    <property type="protein sequence ID" value="RAK93578.1"/>
    <property type="molecule type" value="Genomic_DNA"/>
</dbReference>
<proteinExistence type="predicted"/>
<protein>
    <submittedName>
        <fullName evidence="1">DNA mismatch repair protein Msh5</fullName>
    </submittedName>
</protein>
<reference evidence="1" key="1">
    <citation type="submission" date="2018-02" db="EMBL/GenBank/DDBJ databases">
        <title>The genomes of Aspergillus section Nigri reveals drivers in fungal speciation.</title>
        <authorList>
            <consortium name="DOE Joint Genome Institute"/>
            <person name="Vesth T.C."/>
            <person name="Nybo J."/>
            <person name="Theobald S."/>
            <person name="Brandl J."/>
            <person name="Frisvad J.C."/>
            <person name="Nielsen K.F."/>
            <person name="Lyhne E.K."/>
            <person name="Kogle M.E."/>
            <person name="Kuo A."/>
            <person name="Riley R."/>
            <person name="Clum A."/>
            <person name="Nolan M."/>
            <person name="Lipzen A."/>
            <person name="Salamov A."/>
            <person name="Henrissat B."/>
            <person name="Wiebenga A."/>
            <person name="De vries R.P."/>
            <person name="Grigoriev I.V."/>
            <person name="Mortensen U.H."/>
            <person name="Andersen M.R."/>
            <person name="Baker S.E."/>
        </authorList>
    </citation>
    <scope>NUCLEOTIDE SEQUENCE</scope>
    <source>
        <strain evidence="1">CBS 115574</strain>
    </source>
</reference>
<accession>A0ACD1ITY6</accession>
<organism evidence="1 2">
    <name type="scientific">Aspergillus costaricaensis CBS 115574</name>
    <dbReference type="NCBI Taxonomy" id="1448317"/>
    <lineage>
        <taxon>Eukaryota</taxon>
        <taxon>Fungi</taxon>
        <taxon>Dikarya</taxon>
        <taxon>Ascomycota</taxon>
        <taxon>Pezizomycotina</taxon>
        <taxon>Eurotiomycetes</taxon>
        <taxon>Eurotiomycetidae</taxon>
        <taxon>Eurotiales</taxon>
        <taxon>Aspergillaceae</taxon>
        <taxon>Aspergillus</taxon>
        <taxon>Aspergillus subgen. Circumdati</taxon>
    </lineage>
</organism>
<gene>
    <name evidence="1" type="ORF">BO79DRAFT_267795</name>
</gene>
<evidence type="ECO:0000313" key="1">
    <source>
        <dbReference type="EMBL" id="RAK93578.1"/>
    </source>
</evidence>
<evidence type="ECO:0000313" key="2">
    <source>
        <dbReference type="Proteomes" id="UP000249748"/>
    </source>
</evidence>
<name>A0ACD1ITY6_9EURO</name>